<sequence>MKKATIYHNPKCSKSRGALAILEERGFNTEVILYLDTPPNTDTLSQLLTEMGMSARDLLRTNEEPYKTLNLADKKLSEQQLIQAMVENPVLINRPIVQTEFGTKLGRPLENIECILSNNGDK</sequence>
<evidence type="ECO:0000256" key="4">
    <source>
        <dbReference type="RuleBase" id="RU362029"/>
    </source>
</evidence>
<dbReference type="NCBIfam" id="TIGR00014">
    <property type="entry name" value="arsC"/>
    <property type="match status" value="1"/>
</dbReference>
<comment type="similarity">
    <text evidence="1 3 4">Belongs to the ArsC family.</text>
</comment>
<accession>A0A1H7VZL7</accession>
<dbReference type="RefSeq" id="WP_090921122.1">
    <property type="nucleotide sequence ID" value="NZ_CP016180.1"/>
</dbReference>
<reference evidence="7" key="2">
    <citation type="submission" date="2016-10" db="EMBL/GenBank/DDBJ databases">
        <authorList>
            <person name="Varghese N."/>
            <person name="Submissions S."/>
        </authorList>
    </citation>
    <scope>NUCLEOTIDE SEQUENCE [LARGE SCALE GENOMIC DNA]</scope>
    <source>
        <strain evidence="7">DSM 24204</strain>
    </source>
</reference>
<protein>
    <recommendedName>
        <fullName evidence="4">Arsenate reductase</fullName>
        <ecNumber evidence="4">1.20.4.1</ecNumber>
    </recommendedName>
</protein>
<evidence type="ECO:0000313" key="5">
    <source>
        <dbReference type="EMBL" id="MDP8085023.1"/>
    </source>
</evidence>
<evidence type="ECO:0000256" key="2">
    <source>
        <dbReference type="ARBA" id="ARBA00023002"/>
    </source>
</evidence>
<evidence type="ECO:0000313" key="6">
    <source>
        <dbReference type="EMBL" id="SEM14514.1"/>
    </source>
</evidence>
<dbReference type="GeneID" id="83543612"/>
<comment type="catalytic activity">
    <reaction evidence="4">
        <text>[glutaredoxin]-dithiol + arsenate + glutathione + H(+) = glutathionyl-S-S-[glutaredoxin] + arsenite + H2O</text>
        <dbReference type="Rhea" id="RHEA:22016"/>
        <dbReference type="Rhea" id="RHEA-COMP:10729"/>
        <dbReference type="Rhea" id="RHEA-COMP:17668"/>
        <dbReference type="ChEBI" id="CHEBI:15377"/>
        <dbReference type="ChEBI" id="CHEBI:15378"/>
        <dbReference type="ChEBI" id="CHEBI:29242"/>
        <dbReference type="ChEBI" id="CHEBI:29950"/>
        <dbReference type="ChEBI" id="CHEBI:48597"/>
        <dbReference type="ChEBI" id="CHEBI:57925"/>
        <dbReference type="ChEBI" id="CHEBI:146199"/>
        <dbReference type="EC" id="1.20.4.1"/>
    </reaction>
</comment>
<reference evidence="5 8" key="3">
    <citation type="journal article" date="2023" name="Front. Microbiol.">
        <title>Phylogeography and host specificity of Pasteurellaceae pathogenic to sea-farmed fish in the north-east Atlantic.</title>
        <authorList>
            <person name="Gulla S."/>
            <person name="Colquhoun D.J."/>
            <person name="Olsen A.B."/>
            <person name="Spilsberg B."/>
            <person name="Lagesen K."/>
            <person name="Aakesson C.P."/>
            <person name="Strom S."/>
            <person name="Manji F."/>
            <person name="Birkbeck T.H."/>
            <person name="Nilsen H.K."/>
        </authorList>
    </citation>
    <scope>NUCLEOTIDE SEQUENCE [LARGE SCALE GENOMIC DNA]</scope>
    <source>
        <strain evidence="5 8">VIO11850</strain>
    </source>
</reference>
<dbReference type="InterPro" id="IPR036249">
    <property type="entry name" value="Thioredoxin-like_sf"/>
</dbReference>
<evidence type="ECO:0000313" key="8">
    <source>
        <dbReference type="Proteomes" id="UP001224812"/>
    </source>
</evidence>
<keyword evidence="8" id="KW-1185">Reference proteome</keyword>
<dbReference type="InterPro" id="IPR006660">
    <property type="entry name" value="Arsenate_reductase-like"/>
</dbReference>
<dbReference type="SUPFAM" id="SSF52833">
    <property type="entry name" value="Thioredoxin-like"/>
    <property type="match status" value="1"/>
</dbReference>
<name>A0A1H7VZL7_9PAST</name>
<dbReference type="CDD" id="cd03034">
    <property type="entry name" value="ArsC_ArsC"/>
    <property type="match status" value="1"/>
</dbReference>
<dbReference type="Gene3D" id="3.40.30.10">
    <property type="entry name" value="Glutaredoxin"/>
    <property type="match status" value="1"/>
</dbReference>
<organism evidence="6 7">
    <name type="scientific">Phocoenobacter skyensis</name>
    <dbReference type="NCBI Taxonomy" id="97481"/>
    <lineage>
        <taxon>Bacteria</taxon>
        <taxon>Pseudomonadati</taxon>
        <taxon>Pseudomonadota</taxon>
        <taxon>Gammaproteobacteria</taxon>
        <taxon>Pasteurellales</taxon>
        <taxon>Pasteurellaceae</taxon>
        <taxon>Phocoenobacter</taxon>
    </lineage>
</organism>
<dbReference type="PANTHER" id="PTHR30041:SF4">
    <property type="entry name" value="ARSENATE REDUCTASE"/>
    <property type="match status" value="1"/>
</dbReference>
<dbReference type="EMBL" id="FOBN01000006">
    <property type="protein sequence ID" value="SEM14514.1"/>
    <property type="molecule type" value="Genomic_DNA"/>
</dbReference>
<dbReference type="PROSITE" id="PS51353">
    <property type="entry name" value="ARSC"/>
    <property type="match status" value="1"/>
</dbReference>
<dbReference type="Proteomes" id="UP001224812">
    <property type="component" value="Unassembled WGS sequence"/>
</dbReference>
<proteinExistence type="inferred from homology"/>
<evidence type="ECO:0000256" key="1">
    <source>
        <dbReference type="ARBA" id="ARBA00007198"/>
    </source>
</evidence>
<dbReference type="Pfam" id="PF03960">
    <property type="entry name" value="ArsC"/>
    <property type="match status" value="1"/>
</dbReference>
<dbReference type="Proteomes" id="UP000198883">
    <property type="component" value="Unassembled WGS sequence"/>
</dbReference>
<dbReference type="AlphaFoldDB" id="A0A1H7VZL7"/>
<reference evidence="6" key="1">
    <citation type="submission" date="2016-10" db="EMBL/GenBank/DDBJ databases">
        <authorList>
            <person name="de Groot N.N."/>
        </authorList>
    </citation>
    <scope>NUCLEOTIDE SEQUENCE [LARGE SCALE GENOMIC DNA]</scope>
    <source>
        <strain evidence="6">DSM 24204</strain>
    </source>
</reference>
<dbReference type="OrthoDB" id="9790554at2"/>
<dbReference type="STRING" id="97481.SAMN05444853_10654"/>
<gene>
    <name evidence="5" type="primary">arsC</name>
    <name evidence="5" type="ORF">QJT92_03650</name>
    <name evidence="6" type="ORF">SAMN05444853_10654</name>
</gene>
<evidence type="ECO:0000256" key="3">
    <source>
        <dbReference type="PROSITE-ProRule" id="PRU01282"/>
    </source>
</evidence>
<dbReference type="PANTHER" id="PTHR30041">
    <property type="entry name" value="ARSENATE REDUCTASE"/>
    <property type="match status" value="1"/>
</dbReference>
<dbReference type="EMBL" id="JASAVS010000005">
    <property type="protein sequence ID" value="MDP8085023.1"/>
    <property type="molecule type" value="Genomic_DNA"/>
</dbReference>
<evidence type="ECO:0000313" key="7">
    <source>
        <dbReference type="Proteomes" id="UP000198883"/>
    </source>
</evidence>
<dbReference type="InterPro" id="IPR006659">
    <property type="entry name" value="Arsenate_reductase"/>
</dbReference>
<dbReference type="GO" id="GO:0008794">
    <property type="term" value="F:arsenate reductase (glutaredoxin) activity"/>
    <property type="evidence" value="ECO:0007669"/>
    <property type="project" value="UniProtKB-UniRule"/>
</dbReference>
<dbReference type="EC" id="1.20.4.1" evidence="4"/>
<keyword evidence="2 4" id="KW-0560">Oxidoreductase</keyword>